<evidence type="ECO:0000256" key="1">
    <source>
        <dbReference type="SAM" id="MobiDB-lite"/>
    </source>
</evidence>
<evidence type="ECO:0000313" key="3">
    <source>
        <dbReference type="Proteomes" id="UP000466632"/>
    </source>
</evidence>
<name>A0A7I7NVL5_9MYCO</name>
<gene>
    <name evidence="2" type="ORF">MSEO_11300</name>
</gene>
<dbReference type="EMBL" id="AP022582">
    <property type="protein sequence ID" value="BBY00631.1"/>
    <property type="molecule type" value="Genomic_DNA"/>
</dbReference>
<dbReference type="KEGG" id="mseo:MSEO_11300"/>
<accession>A0A7I7NVL5</accession>
<organism evidence="2 3">
    <name type="scientific">Mycobacterium seoulense</name>
    <dbReference type="NCBI Taxonomy" id="386911"/>
    <lineage>
        <taxon>Bacteria</taxon>
        <taxon>Bacillati</taxon>
        <taxon>Actinomycetota</taxon>
        <taxon>Actinomycetes</taxon>
        <taxon>Mycobacteriales</taxon>
        <taxon>Mycobacteriaceae</taxon>
        <taxon>Mycobacterium</taxon>
    </lineage>
</organism>
<feature type="region of interest" description="Disordered" evidence="1">
    <location>
        <begin position="110"/>
        <end position="140"/>
    </location>
</feature>
<sequence length="168" mass="17875">MIVDLRSQLLLFDDGLLLVAAGFARLLRRLVFELAVVHDLADGGSGIGGDFDKVEIGVRSDAQCVFDAHYAYLLSPWSDQSDFRYADALVDAGLSADGASLVGLTRVLQRRPGPGSDSDSAAETPHHQQKSPAIAGPNADRSRLAIGQAARVARGTDMRDACDRTAKP</sequence>
<dbReference type="Proteomes" id="UP000466632">
    <property type="component" value="Chromosome"/>
</dbReference>
<proteinExistence type="predicted"/>
<dbReference type="AlphaFoldDB" id="A0A7I7NVL5"/>
<evidence type="ECO:0000313" key="2">
    <source>
        <dbReference type="EMBL" id="BBY00631.1"/>
    </source>
</evidence>
<keyword evidence="3" id="KW-1185">Reference proteome</keyword>
<reference evidence="2 3" key="1">
    <citation type="journal article" date="2019" name="Emerg. Microbes Infect.">
        <title>Comprehensive subspecies identification of 175 nontuberculous mycobacteria species based on 7547 genomic profiles.</title>
        <authorList>
            <person name="Matsumoto Y."/>
            <person name="Kinjo T."/>
            <person name="Motooka D."/>
            <person name="Nabeya D."/>
            <person name="Jung N."/>
            <person name="Uechi K."/>
            <person name="Horii T."/>
            <person name="Iida T."/>
            <person name="Fujita J."/>
            <person name="Nakamura S."/>
        </authorList>
    </citation>
    <scope>NUCLEOTIDE SEQUENCE [LARGE SCALE GENOMIC DNA]</scope>
    <source>
        <strain evidence="2 3">JCM 16018</strain>
    </source>
</reference>
<protein>
    <submittedName>
        <fullName evidence="2">Uncharacterized protein</fullName>
    </submittedName>
</protein>